<dbReference type="AlphaFoldDB" id="A0A9W9LCR6"/>
<dbReference type="Pfam" id="PF13637">
    <property type="entry name" value="Ank_4"/>
    <property type="match status" value="1"/>
</dbReference>
<keyword evidence="5" id="KW-1185">Reference proteome</keyword>
<dbReference type="InterPro" id="IPR001810">
    <property type="entry name" value="F-box_dom"/>
</dbReference>
<reference evidence="4" key="1">
    <citation type="submission" date="2022-12" db="EMBL/GenBank/DDBJ databases">
        <authorList>
            <person name="Petersen C."/>
        </authorList>
    </citation>
    <scope>NUCLEOTIDE SEQUENCE</scope>
    <source>
        <strain evidence="4">IBT 21472</strain>
    </source>
</reference>
<evidence type="ECO:0000256" key="2">
    <source>
        <dbReference type="ARBA" id="ARBA00023043"/>
    </source>
</evidence>
<evidence type="ECO:0000313" key="4">
    <source>
        <dbReference type="EMBL" id="KAJ5324195.1"/>
    </source>
</evidence>
<sequence length="728" mass="82084">MDRITGLPLEILFMITSYLENWVSDINALSQTNRYFHRLLNDRIYSIVSGDISNVFDIHWDVKESCYSNTLWEWPSKHGKVDCVRKLLQAGVPINMEFPENYHPFIIAAKHGQIDVIRFFLDSGAIDPRPCDAKWPNSQHICEIALSEAVKEGYEPIVRLLADHGTRLQFDSQPLYIEQPLIDATKHGHTSILQFLLESGCDPVAGDGRRNPGATRQTHTALAVAATHSPECLKLMLKTGVEPGFKSTIGSDITFLQEALDSGNLELVKFHFALGLDFEEPFDAAADNFYSENIHSDIFSEFAETSLSHPELGMLLLERIDVESVFRHEYLVPIGCLMEGASSCGQVTLVERILVADWSFLTRRDTEQTQSWIALLSRGLKRAVKGGFVDIATLLLDHGANPDHEQAIVTTVDHLSPILYAIRQGDSNMVTLLLDRQANPYSNEPNEPFLSAVQAKKARPELMQLLIERKCLSRGLSATDDIILLTAVAGGEEVFEMALQYYQIQLDPDDELHKDMFWRAIRHKDVAIVRKLLAAGFDPNDIPQQVGMDESESVLVQATTPWPDEFSEHGPEEVELLVDLLIEHGVSPLCPEHGSGLPILHYLMYEGMKNHTNVAKLLLKKGACPFTTSINDPFDLWAPNDPLDVDYSLDEDEKSTPKTLLERAAAEHDREMVYVLLEFFEQNTPFYKIKDMVRSAAQAVNPHAPNLPGLERLLWRFYWRKAYPCPQT</sequence>
<reference evidence="4" key="2">
    <citation type="journal article" date="2023" name="IMA Fungus">
        <title>Comparative genomic study of the Penicillium genus elucidates a diverse pangenome and 15 lateral gene transfer events.</title>
        <authorList>
            <person name="Petersen C."/>
            <person name="Sorensen T."/>
            <person name="Nielsen M.R."/>
            <person name="Sondergaard T.E."/>
            <person name="Sorensen J.L."/>
            <person name="Fitzpatrick D.A."/>
            <person name="Frisvad J.C."/>
            <person name="Nielsen K.L."/>
        </authorList>
    </citation>
    <scope>NUCLEOTIDE SEQUENCE</scope>
    <source>
        <strain evidence="4">IBT 21472</strain>
    </source>
</reference>
<gene>
    <name evidence="4" type="ORF">N7476_002795</name>
</gene>
<dbReference type="SUPFAM" id="SSF81383">
    <property type="entry name" value="F-box domain"/>
    <property type="match status" value="1"/>
</dbReference>
<organism evidence="4 5">
    <name type="scientific">Penicillium atrosanguineum</name>
    <dbReference type="NCBI Taxonomy" id="1132637"/>
    <lineage>
        <taxon>Eukaryota</taxon>
        <taxon>Fungi</taxon>
        <taxon>Dikarya</taxon>
        <taxon>Ascomycota</taxon>
        <taxon>Pezizomycotina</taxon>
        <taxon>Eurotiomycetes</taxon>
        <taxon>Eurotiomycetidae</taxon>
        <taxon>Eurotiales</taxon>
        <taxon>Aspergillaceae</taxon>
        <taxon>Penicillium</taxon>
    </lineage>
</organism>
<accession>A0A9W9LCR6</accession>
<dbReference type="Pfam" id="PF12937">
    <property type="entry name" value="F-box-like"/>
    <property type="match status" value="1"/>
</dbReference>
<dbReference type="InterPro" id="IPR002110">
    <property type="entry name" value="Ankyrin_rpt"/>
</dbReference>
<dbReference type="Proteomes" id="UP001147746">
    <property type="component" value="Unassembled WGS sequence"/>
</dbReference>
<protein>
    <submittedName>
        <fullName evidence="4">Ankyrin</fullName>
    </submittedName>
</protein>
<feature type="domain" description="F-box" evidence="3">
    <location>
        <begin position="6"/>
        <end position="43"/>
    </location>
</feature>
<evidence type="ECO:0000259" key="3">
    <source>
        <dbReference type="Pfam" id="PF12937"/>
    </source>
</evidence>
<dbReference type="SMART" id="SM00248">
    <property type="entry name" value="ANK"/>
    <property type="match status" value="10"/>
</dbReference>
<proteinExistence type="predicted"/>
<dbReference type="Gene3D" id="1.25.40.20">
    <property type="entry name" value="Ankyrin repeat-containing domain"/>
    <property type="match status" value="2"/>
</dbReference>
<evidence type="ECO:0000313" key="5">
    <source>
        <dbReference type="Proteomes" id="UP001147746"/>
    </source>
</evidence>
<dbReference type="PANTHER" id="PTHR24198">
    <property type="entry name" value="ANKYRIN REPEAT AND PROTEIN KINASE DOMAIN-CONTAINING PROTEIN"/>
    <property type="match status" value="1"/>
</dbReference>
<name>A0A9W9LCR6_9EURO</name>
<dbReference type="InterPro" id="IPR036047">
    <property type="entry name" value="F-box-like_dom_sf"/>
</dbReference>
<dbReference type="GO" id="GO:0005737">
    <property type="term" value="C:cytoplasm"/>
    <property type="evidence" value="ECO:0007669"/>
    <property type="project" value="TreeGrafter"/>
</dbReference>
<dbReference type="EMBL" id="JAPZBO010000002">
    <property type="protein sequence ID" value="KAJ5324195.1"/>
    <property type="molecule type" value="Genomic_DNA"/>
</dbReference>
<dbReference type="PANTHER" id="PTHR24198:SF190">
    <property type="entry name" value="DYNEIN HEAVY CHAIN 12, AXONEMAL-LIKE"/>
    <property type="match status" value="1"/>
</dbReference>
<keyword evidence="2" id="KW-0040">ANK repeat</keyword>
<keyword evidence="1" id="KW-0677">Repeat</keyword>
<dbReference type="SUPFAM" id="SSF48403">
    <property type="entry name" value="Ankyrin repeat"/>
    <property type="match status" value="3"/>
</dbReference>
<evidence type="ECO:0000256" key="1">
    <source>
        <dbReference type="ARBA" id="ARBA00022737"/>
    </source>
</evidence>
<dbReference type="InterPro" id="IPR036770">
    <property type="entry name" value="Ankyrin_rpt-contain_sf"/>
</dbReference>
<comment type="caution">
    <text evidence="4">The sequence shown here is derived from an EMBL/GenBank/DDBJ whole genome shotgun (WGS) entry which is preliminary data.</text>
</comment>